<dbReference type="PANTHER" id="PTHR33653:SF1">
    <property type="entry name" value="RIBONUCLEASE VAPC2"/>
    <property type="match status" value="1"/>
</dbReference>
<evidence type="ECO:0000256" key="3">
    <source>
        <dbReference type="ARBA" id="ARBA00022723"/>
    </source>
</evidence>
<dbReference type="Gene3D" id="3.40.50.1010">
    <property type="entry name" value="5'-nuclease"/>
    <property type="match status" value="1"/>
</dbReference>
<dbReference type="GO" id="GO:0004518">
    <property type="term" value="F:nuclease activity"/>
    <property type="evidence" value="ECO:0007669"/>
    <property type="project" value="UniProtKB-KW"/>
</dbReference>
<evidence type="ECO:0000259" key="7">
    <source>
        <dbReference type="Pfam" id="PF01850"/>
    </source>
</evidence>
<dbReference type="EMBL" id="CP064791">
    <property type="protein sequence ID" value="QSG15172.1"/>
    <property type="molecule type" value="Genomic_DNA"/>
</dbReference>
<accession>A0A897NQW2</accession>
<evidence type="ECO:0000256" key="5">
    <source>
        <dbReference type="ARBA" id="ARBA00022842"/>
    </source>
</evidence>
<dbReference type="GO" id="GO:0046872">
    <property type="term" value="F:metal ion binding"/>
    <property type="evidence" value="ECO:0007669"/>
    <property type="project" value="UniProtKB-KW"/>
</dbReference>
<sequence>MSFLDTSTIIDYLAGVDDVVAFVDSQDTLLTSSICVYEVLAGEVLGPGPTDVYQRRQDFGRVQALDFSETIAIEAARLQQELMEDGVQLAARDMMIAATARSTGAELVVADSDFEVASLESYMAVRNLRNE</sequence>
<protein>
    <submittedName>
        <fullName evidence="8">PIN domain containing protein</fullName>
    </submittedName>
</protein>
<keyword evidence="3" id="KW-0479">Metal-binding</keyword>
<keyword evidence="4" id="KW-0378">Hydrolase</keyword>
<feature type="domain" description="PIN" evidence="7">
    <location>
        <begin position="3"/>
        <end position="116"/>
    </location>
</feature>
<keyword evidence="9" id="KW-1185">Reference proteome</keyword>
<evidence type="ECO:0000256" key="6">
    <source>
        <dbReference type="ARBA" id="ARBA00038093"/>
    </source>
</evidence>
<dbReference type="InterPro" id="IPR029060">
    <property type="entry name" value="PIN-like_dom_sf"/>
</dbReference>
<comment type="similarity">
    <text evidence="6">Belongs to the PINc/VapC protein family.</text>
</comment>
<keyword evidence="2" id="KW-0540">Nuclease</keyword>
<dbReference type="GeneID" id="68858283"/>
<dbReference type="RefSeq" id="WP_267491853.1">
    <property type="nucleotide sequence ID" value="NZ_CP064791.1"/>
</dbReference>
<dbReference type="Pfam" id="PF01850">
    <property type="entry name" value="PIN"/>
    <property type="match status" value="1"/>
</dbReference>
<evidence type="ECO:0000313" key="9">
    <source>
        <dbReference type="Proteomes" id="UP000663292"/>
    </source>
</evidence>
<evidence type="ECO:0000313" key="8">
    <source>
        <dbReference type="EMBL" id="QSG15172.1"/>
    </source>
</evidence>
<dbReference type="InterPro" id="IPR050556">
    <property type="entry name" value="Type_II_TA_system_RNase"/>
</dbReference>
<dbReference type="PANTHER" id="PTHR33653">
    <property type="entry name" value="RIBONUCLEASE VAPC2"/>
    <property type="match status" value="1"/>
</dbReference>
<comment type="cofactor">
    <cofactor evidence="1">
        <name>Mg(2+)</name>
        <dbReference type="ChEBI" id="CHEBI:18420"/>
    </cofactor>
</comment>
<dbReference type="InterPro" id="IPR002716">
    <property type="entry name" value="PIN_dom"/>
</dbReference>
<gene>
    <name evidence="8" type="primary">vapC5</name>
    <name evidence="8" type="ORF">HSEST_1648</name>
</gene>
<evidence type="ECO:0000256" key="2">
    <source>
        <dbReference type="ARBA" id="ARBA00022722"/>
    </source>
</evidence>
<dbReference type="SUPFAM" id="SSF88723">
    <property type="entry name" value="PIN domain-like"/>
    <property type="match status" value="1"/>
</dbReference>
<dbReference type="Proteomes" id="UP000663292">
    <property type="component" value="Chromosome"/>
</dbReference>
<reference evidence="8 9" key="1">
    <citation type="submission" date="2020-11" db="EMBL/GenBank/DDBJ databases">
        <title>Carbohydrate-dependent, anaerobic sulfur respiration: A novel catabolism in halophilic archaea.</title>
        <authorList>
            <person name="Sorokin D.Y."/>
            <person name="Messina E."/>
            <person name="Smedile F."/>
            <person name="La Cono V."/>
            <person name="Hallsworth J.E."/>
            <person name="Yakimov M.M."/>
        </authorList>
    </citation>
    <scope>NUCLEOTIDE SEQUENCE [LARGE SCALE GENOMIC DNA]</scope>
    <source>
        <strain evidence="8 9">HSR-Est</strain>
    </source>
</reference>
<dbReference type="AlphaFoldDB" id="A0A897NQW2"/>
<evidence type="ECO:0000256" key="1">
    <source>
        <dbReference type="ARBA" id="ARBA00001946"/>
    </source>
</evidence>
<evidence type="ECO:0000256" key="4">
    <source>
        <dbReference type="ARBA" id="ARBA00022801"/>
    </source>
</evidence>
<dbReference type="GO" id="GO:0016787">
    <property type="term" value="F:hydrolase activity"/>
    <property type="evidence" value="ECO:0007669"/>
    <property type="project" value="UniProtKB-KW"/>
</dbReference>
<keyword evidence="5" id="KW-0460">Magnesium</keyword>
<proteinExistence type="inferred from homology"/>
<organism evidence="8 9">
    <name type="scientific">Halapricum desulfuricans</name>
    <dbReference type="NCBI Taxonomy" id="2841257"/>
    <lineage>
        <taxon>Archaea</taxon>
        <taxon>Methanobacteriati</taxon>
        <taxon>Methanobacteriota</taxon>
        <taxon>Stenosarchaea group</taxon>
        <taxon>Halobacteria</taxon>
        <taxon>Halobacteriales</taxon>
        <taxon>Haloarculaceae</taxon>
        <taxon>Halapricum</taxon>
    </lineage>
</organism>
<name>A0A897NQW2_9EURY</name>